<dbReference type="NCBIfam" id="NF011990">
    <property type="entry name" value="PRK15446.2-6"/>
    <property type="match status" value="1"/>
</dbReference>
<dbReference type="NCBIfam" id="TIGR02318">
    <property type="entry name" value="phosphono_phnM"/>
    <property type="match status" value="1"/>
</dbReference>
<sequence>MQQTILYNATLVLPDRVLHDGWLLLEDTIIADLGTGQPPIGQNGYQYIDVQGDLVMPGLIDLHCDAIEKLVEPRPRVLFDIPTALHEADYRLACSGITTEFHAISLDDQEFGVRSDSFARDFARILQETREHTLIRHKLHARIELSSAQASTIVEQMLNDQLVDLVSLMDHSPGQGQYRTEEEFRFYIARTSHRSPTEIDELIAHKREQAKLIPQRIEQITALARHAKVSLATHDDDTATRVEAWPALGVSISEFPTTEEAARRAHELGLTVCMGAPNVVRGKSSGGNLSATEATRKGYVDALCADYHPASMLGSVFTLAQKEILSLPEAVNMVTRNPARAIGQTRLGTLEQGNIADLIQVRHSPYGVPRVQRVFIDGKLRIQSTL</sequence>
<dbReference type="Gene3D" id="3.20.20.140">
    <property type="entry name" value="Metal-dependent hydrolases"/>
    <property type="match status" value="1"/>
</dbReference>
<dbReference type="AlphaFoldDB" id="A0A326UA56"/>
<dbReference type="InterPro" id="IPR006680">
    <property type="entry name" value="Amidohydro-rel"/>
</dbReference>
<comment type="caution">
    <text evidence="2">The sequence shown here is derived from an EMBL/GenBank/DDBJ whole genome shotgun (WGS) entry which is preliminary data.</text>
</comment>
<dbReference type="NCBIfam" id="NF011987">
    <property type="entry name" value="PRK15446.2-3"/>
    <property type="match status" value="1"/>
</dbReference>
<keyword evidence="3" id="KW-1185">Reference proteome</keyword>
<evidence type="ECO:0000313" key="3">
    <source>
        <dbReference type="Proteomes" id="UP000248806"/>
    </source>
</evidence>
<gene>
    <name evidence="2" type="ORF">EI42_01475</name>
</gene>
<accession>A0A326UA56</accession>
<dbReference type="InterPro" id="IPR032466">
    <property type="entry name" value="Metal_Hydrolase"/>
</dbReference>
<dbReference type="InterPro" id="IPR051781">
    <property type="entry name" value="Metallo-dep_Hydrolase"/>
</dbReference>
<dbReference type="InterPro" id="IPR012696">
    <property type="entry name" value="PhnM"/>
</dbReference>
<evidence type="ECO:0000259" key="1">
    <source>
        <dbReference type="Pfam" id="PF01979"/>
    </source>
</evidence>
<proteinExistence type="predicted"/>
<dbReference type="NCBIfam" id="NF011984">
    <property type="entry name" value="PRK15446.1-5"/>
    <property type="match status" value="1"/>
</dbReference>
<dbReference type="SUPFAM" id="SSF51556">
    <property type="entry name" value="Metallo-dependent hydrolases"/>
    <property type="match status" value="1"/>
</dbReference>
<organism evidence="2 3">
    <name type="scientific">Thermosporothrix hazakensis</name>
    <dbReference type="NCBI Taxonomy" id="644383"/>
    <lineage>
        <taxon>Bacteria</taxon>
        <taxon>Bacillati</taxon>
        <taxon>Chloroflexota</taxon>
        <taxon>Ktedonobacteria</taxon>
        <taxon>Ktedonobacterales</taxon>
        <taxon>Thermosporotrichaceae</taxon>
        <taxon>Thermosporothrix</taxon>
    </lineage>
</organism>
<dbReference type="EMBL" id="QKUF01000003">
    <property type="protein sequence ID" value="PZW32930.1"/>
    <property type="molecule type" value="Genomic_DNA"/>
</dbReference>
<dbReference type="GO" id="GO:0016810">
    <property type="term" value="F:hydrolase activity, acting on carbon-nitrogen (but not peptide) bonds"/>
    <property type="evidence" value="ECO:0007669"/>
    <property type="project" value="InterPro"/>
</dbReference>
<evidence type="ECO:0000313" key="2">
    <source>
        <dbReference type="EMBL" id="PZW32930.1"/>
    </source>
</evidence>
<dbReference type="InterPro" id="IPR011059">
    <property type="entry name" value="Metal-dep_hydrolase_composite"/>
</dbReference>
<dbReference type="SUPFAM" id="SSF51338">
    <property type="entry name" value="Composite domain of metallo-dependent hydrolases"/>
    <property type="match status" value="1"/>
</dbReference>
<dbReference type="RefSeq" id="WP_111320383.1">
    <property type="nucleotide sequence ID" value="NZ_BIFX01000001.1"/>
</dbReference>
<dbReference type="PIRSF" id="PIRSF038971">
    <property type="entry name" value="PhnM"/>
    <property type="match status" value="1"/>
</dbReference>
<dbReference type="Gene3D" id="2.30.40.10">
    <property type="entry name" value="Urease, subunit C, domain 1"/>
    <property type="match status" value="2"/>
</dbReference>
<feature type="domain" description="Amidohydrolase-related" evidence="1">
    <location>
        <begin position="255"/>
        <end position="380"/>
    </location>
</feature>
<dbReference type="OrthoDB" id="9776488at2"/>
<protein>
    <submittedName>
        <fullName evidence="2">Alpha-D-ribose 1-methylphosphonate 5-triphosphate diphosphatase</fullName>
    </submittedName>
</protein>
<dbReference type="Proteomes" id="UP000248806">
    <property type="component" value="Unassembled WGS sequence"/>
</dbReference>
<reference evidence="2 3" key="1">
    <citation type="submission" date="2018-06" db="EMBL/GenBank/DDBJ databases">
        <title>Genomic Encyclopedia of Archaeal and Bacterial Type Strains, Phase II (KMG-II): from individual species to whole genera.</title>
        <authorList>
            <person name="Goeker M."/>
        </authorList>
    </citation>
    <scope>NUCLEOTIDE SEQUENCE [LARGE SCALE GENOMIC DNA]</scope>
    <source>
        <strain evidence="2 3">ATCC BAA-1881</strain>
    </source>
</reference>
<dbReference type="PANTHER" id="PTHR43135">
    <property type="entry name" value="ALPHA-D-RIBOSE 1-METHYLPHOSPHONATE 5-TRIPHOSPHATE DIPHOSPHATASE"/>
    <property type="match status" value="1"/>
</dbReference>
<dbReference type="Pfam" id="PF01979">
    <property type="entry name" value="Amidohydro_1"/>
    <property type="match status" value="1"/>
</dbReference>
<dbReference type="PANTHER" id="PTHR43135:SF3">
    <property type="entry name" value="ALPHA-D-RIBOSE 1-METHYLPHOSPHONATE 5-TRIPHOSPHATE DIPHOSPHATASE"/>
    <property type="match status" value="1"/>
</dbReference>
<name>A0A326UA56_THEHA</name>
<dbReference type="GO" id="GO:0019700">
    <property type="term" value="P:organic phosphonate catabolic process"/>
    <property type="evidence" value="ECO:0007669"/>
    <property type="project" value="InterPro"/>
</dbReference>